<organism evidence="19 20">
    <name type="scientific">Frondihabitans cladoniiphilus</name>
    <dbReference type="NCBI Taxonomy" id="715785"/>
    <lineage>
        <taxon>Bacteria</taxon>
        <taxon>Bacillati</taxon>
        <taxon>Actinomycetota</taxon>
        <taxon>Actinomycetes</taxon>
        <taxon>Micrococcales</taxon>
        <taxon>Microbacteriaceae</taxon>
        <taxon>Frondihabitans</taxon>
    </lineage>
</organism>
<keyword evidence="7 14" id="KW-0547">Nucleotide-binding</keyword>
<evidence type="ECO:0000313" key="19">
    <source>
        <dbReference type="EMBL" id="GAA4684054.1"/>
    </source>
</evidence>
<dbReference type="SUPFAM" id="SSF53244">
    <property type="entry name" value="MurD-like peptide ligases, peptide-binding domain"/>
    <property type="match status" value="1"/>
</dbReference>
<dbReference type="NCBIfam" id="TIGR01082">
    <property type="entry name" value="murC"/>
    <property type="match status" value="1"/>
</dbReference>
<dbReference type="Pfam" id="PF02875">
    <property type="entry name" value="Mur_ligase_C"/>
    <property type="match status" value="1"/>
</dbReference>
<dbReference type="RefSeq" id="WP_345376972.1">
    <property type="nucleotide sequence ID" value="NZ_BAABLM010000010.1"/>
</dbReference>
<dbReference type="InterPro" id="IPR000713">
    <property type="entry name" value="Mur_ligase_N"/>
</dbReference>
<feature type="region of interest" description="Disordered" evidence="15">
    <location>
        <begin position="462"/>
        <end position="488"/>
    </location>
</feature>
<keyword evidence="20" id="KW-1185">Reference proteome</keyword>
<evidence type="ECO:0000256" key="3">
    <source>
        <dbReference type="ARBA" id="ARBA00012211"/>
    </source>
</evidence>
<dbReference type="EC" id="6.3.2.8" evidence="3 14"/>
<keyword evidence="12 14" id="KW-0961">Cell wall biogenesis/degradation</keyword>
<keyword evidence="9 14" id="KW-0133">Cell shape</keyword>
<evidence type="ECO:0000256" key="9">
    <source>
        <dbReference type="ARBA" id="ARBA00022960"/>
    </source>
</evidence>
<evidence type="ECO:0000256" key="15">
    <source>
        <dbReference type="SAM" id="MobiDB-lite"/>
    </source>
</evidence>
<dbReference type="InterPro" id="IPR005758">
    <property type="entry name" value="UDP-N-AcMur_Ala_ligase_MurC"/>
</dbReference>
<feature type="domain" description="Mur ligase C-terminal" evidence="17">
    <location>
        <begin position="317"/>
        <end position="447"/>
    </location>
</feature>
<evidence type="ECO:0000256" key="7">
    <source>
        <dbReference type="ARBA" id="ARBA00022741"/>
    </source>
</evidence>
<dbReference type="Proteomes" id="UP001501295">
    <property type="component" value="Unassembled WGS sequence"/>
</dbReference>
<dbReference type="SUPFAM" id="SSF51984">
    <property type="entry name" value="MurCD N-terminal domain"/>
    <property type="match status" value="1"/>
</dbReference>
<evidence type="ECO:0000256" key="10">
    <source>
        <dbReference type="ARBA" id="ARBA00022984"/>
    </source>
</evidence>
<evidence type="ECO:0000256" key="12">
    <source>
        <dbReference type="ARBA" id="ARBA00023316"/>
    </source>
</evidence>
<dbReference type="Pfam" id="PF08245">
    <property type="entry name" value="Mur_ligase_M"/>
    <property type="match status" value="1"/>
</dbReference>
<evidence type="ECO:0000256" key="13">
    <source>
        <dbReference type="ARBA" id="ARBA00047833"/>
    </source>
</evidence>
<keyword evidence="6 14" id="KW-0132">Cell division</keyword>
<comment type="caution">
    <text evidence="19">The sequence shown here is derived from an EMBL/GenBank/DDBJ whole genome shotgun (WGS) entry which is preliminary data.</text>
</comment>
<sequence>MIKPDLTQPLPEKLGKVHFVGIGGSGMSGIARVFLAAGHRVTGSDVRESAAVDTLRGLGATVAIGHDAANVGDADTLVVTGALWQDNPEYQYALAHELPVLHRSQALAWLIGGHRLVSVAGAHGKTTSTGMVVTALLDAGRDPNFVNGGVIQSLGLSARGGSDDLFVIEADESDGSFLLYDTSIALITNVDADHLDHYGSREAFDQAFVDFAGAASEFVAISSDDPGAVAVTASLDPAKVVTFGTAEGADVRVVGTTDEGPVAFRLEHDGRSYPVQLRVPGHHNALNAAGAYAVLVGLGLTPEEAISGLEAFGGTQRRFELHGTVRGVSVYDDYAHHPTEVAAALQAARSVVGDGHLIAVHQPHLYSRTRMMAGEFAEAYEALADHTVVLDVYGAREDPEPGVTGALVSGRFHDASRVDYVPDWQSAADRVAEIAHEGDFVITLGCGDVYRIVPQLLGSLEKSSETETETNTESEGLQAGSQASEHLA</sequence>
<keyword evidence="4 14" id="KW-0963">Cytoplasm</keyword>
<feature type="domain" description="Mur ligase N-terminal catalytic" evidence="16">
    <location>
        <begin position="16"/>
        <end position="113"/>
    </location>
</feature>
<evidence type="ECO:0000259" key="16">
    <source>
        <dbReference type="Pfam" id="PF01225"/>
    </source>
</evidence>
<evidence type="ECO:0000259" key="18">
    <source>
        <dbReference type="Pfam" id="PF08245"/>
    </source>
</evidence>
<dbReference type="PANTHER" id="PTHR43445:SF3">
    <property type="entry name" value="UDP-N-ACETYLMURAMATE--L-ALANINE LIGASE"/>
    <property type="match status" value="1"/>
</dbReference>
<dbReference type="SUPFAM" id="SSF53623">
    <property type="entry name" value="MurD-like peptide ligases, catalytic domain"/>
    <property type="match status" value="1"/>
</dbReference>
<evidence type="ECO:0000256" key="2">
    <source>
        <dbReference type="ARBA" id="ARBA00004752"/>
    </source>
</evidence>
<comment type="subcellular location">
    <subcellularLocation>
        <location evidence="1 14">Cytoplasm</location>
    </subcellularLocation>
</comment>
<name>A0ABP8W851_9MICO</name>
<evidence type="ECO:0000256" key="11">
    <source>
        <dbReference type="ARBA" id="ARBA00023306"/>
    </source>
</evidence>
<comment type="pathway">
    <text evidence="2 14">Cell wall biogenesis; peptidoglycan biosynthesis.</text>
</comment>
<reference evidence="20" key="1">
    <citation type="journal article" date="2019" name="Int. J. Syst. Evol. Microbiol.">
        <title>The Global Catalogue of Microorganisms (GCM) 10K type strain sequencing project: providing services to taxonomists for standard genome sequencing and annotation.</title>
        <authorList>
            <consortium name="The Broad Institute Genomics Platform"/>
            <consortium name="The Broad Institute Genome Sequencing Center for Infectious Disease"/>
            <person name="Wu L."/>
            <person name="Ma J."/>
        </authorList>
    </citation>
    <scope>NUCLEOTIDE SEQUENCE [LARGE SCALE GENOMIC DNA]</scope>
    <source>
        <strain evidence="20">JCM 18956</strain>
    </source>
</reference>
<proteinExistence type="inferred from homology"/>
<dbReference type="InterPro" id="IPR036565">
    <property type="entry name" value="Mur-like_cat_sf"/>
</dbReference>
<feature type="binding site" evidence="14">
    <location>
        <begin position="121"/>
        <end position="127"/>
    </location>
    <ligand>
        <name>ATP</name>
        <dbReference type="ChEBI" id="CHEBI:30616"/>
    </ligand>
</feature>
<evidence type="ECO:0000313" key="20">
    <source>
        <dbReference type="Proteomes" id="UP001501295"/>
    </source>
</evidence>
<feature type="domain" description="Mur ligase central" evidence="18">
    <location>
        <begin position="119"/>
        <end position="294"/>
    </location>
</feature>
<comment type="similarity">
    <text evidence="14">Belongs to the MurCDEF family.</text>
</comment>
<keyword evidence="10 14" id="KW-0573">Peptidoglycan synthesis</keyword>
<protein>
    <recommendedName>
        <fullName evidence="3 14">UDP-N-acetylmuramate--L-alanine ligase</fullName>
        <ecNumber evidence="3 14">6.3.2.8</ecNumber>
    </recommendedName>
    <alternativeName>
        <fullName evidence="14">UDP-N-acetylmuramoyl-L-alanine synthetase</fullName>
    </alternativeName>
</protein>
<evidence type="ECO:0000256" key="14">
    <source>
        <dbReference type="HAMAP-Rule" id="MF_00046"/>
    </source>
</evidence>
<dbReference type="Gene3D" id="3.40.50.720">
    <property type="entry name" value="NAD(P)-binding Rossmann-like Domain"/>
    <property type="match status" value="1"/>
</dbReference>
<dbReference type="PANTHER" id="PTHR43445">
    <property type="entry name" value="UDP-N-ACETYLMURAMATE--L-ALANINE LIGASE-RELATED"/>
    <property type="match status" value="1"/>
</dbReference>
<evidence type="ECO:0000256" key="1">
    <source>
        <dbReference type="ARBA" id="ARBA00004496"/>
    </source>
</evidence>
<dbReference type="InterPro" id="IPR004101">
    <property type="entry name" value="Mur_ligase_C"/>
</dbReference>
<dbReference type="GO" id="GO:0016874">
    <property type="term" value="F:ligase activity"/>
    <property type="evidence" value="ECO:0007669"/>
    <property type="project" value="UniProtKB-KW"/>
</dbReference>
<dbReference type="EMBL" id="BAABLM010000010">
    <property type="protein sequence ID" value="GAA4684054.1"/>
    <property type="molecule type" value="Genomic_DNA"/>
</dbReference>
<comment type="catalytic activity">
    <reaction evidence="13 14">
        <text>UDP-N-acetyl-alpha-D-muramate + L-alanine + ATP = UDP-N-acetyl-alpha-D-muramoyl-L-alanine + ADP + phosphate + H(+)</text>
        <dbReference type="Rhea" id="RHEA:23372"/>
        <dbReference type="ChEBI" id="CHEBI:15378"/>
        <dbReference type="ChEBI" id="CHEBI:30616"/>
        <dbReference type="ChEBI" id="CHEBI:43474"/>
        <dbReference type="ChEBI" id="CHEBI:57972"/>
        <dbReference type="ChEBI" id="CHEBI:70757"/>
        <dbReference type="ChEBI" id="CHEBI:83898"/>
        <dbReference type="ChEBI" id="CHEBI:456216"/>
        <dbReference type="EC" id="6.3.2.8"/>
    </reaction>
</comment>
<dbReference type="Gene3D" id="3.90.190.20">
    <property type="entry name" value="Mur ligase, C-terminal domain"/>
    <property type="match status" value="1"/>
</dbReference>
<dbReference type="HAMAP" id="MF_00046">
    <property type="entry name" value="MurC"/>
    <property type="match status" value="1"/>
</dbReference>
<evidence type="ECO:0000259" key="17">
    <source>
        <dbReference type="Pfam" id="PF02875"/>
    </source>
</evidence>
<evidence type="ECO:0000256" key="6">
    <source>
        <dbReference type="ARBA" id="ARBA00022618"/>
    </source>
</evidence>
<feature type="compositionally biased region" description="Polar residues" evidence="15">
    <location>
        <begin position="479"/>
        <end position="488"/>
    </location>
</feature>
<evidence type="ECO:0000256" key="4">
    <source>
        <dbReference type="ARBA" id="ARBA00022490"/>
    </source>
</evidence>
<dbReference type="InterPro" id="IPR013221">
    <property type="entry name" value="Mur_ligase_cen"/>
</dbReference>
<comment type="function">
    <text evidence="14">Cell wall formation.</text>
</comment>
<evidence type="ECO:0000256" key="5">
    <source>
        <dbReference type="ARBA" id="ARBA00022598"/>
    </source>
</evidence>
<dbReference type="Gene3D" id="3.40.1190.10">
    <property type="entry name" value="Mur-like, catalytic domain"/>
    <property type="match status" value="1"/>
</dbReference>
<accession>A0ABP8W851</accession>
<dbReference type="Pfam" id="PF01225">
    <property type="entry name" value="Mur_ligase"/>
    <property type="match status" value="1"/>
</dbReference>
<keyword evidence="5 14" id="KW-0436">Ligase</keyword>
<keyword evidence="8 14" id="KW-0067">ATP-binding</keyword>
<keyword evidence="11 14" id="KW-0131">Cell cycle</keyword>
<dbReference type="InterPro" id="IPR050061">
    <property type="entry name" value="MurCDEF_pg_biosynth"/>
</dbReference>
<dbReference type="InterPro" id="IPR036615">
    <property type="entry name" value="Mur_ligase_C_dom_sf"/>
</dbReference>
<evidence type="ECO:0000256" key="8">
    <source>
        <dbReference type="ARBA" id="ARBA00022840"/>
    </source>
</evidence>
<gene>
    <name evidence="14 19" type="primary">murC</name>
    <name evidence="19" type="ORF">GCM10025780_32370</name>
</gene>